<dbReference type="OrthoDB" id="2517332at2"/>
<dbReference type="Pfam" id="PF02518">
    <property type="entry name" value="HATPase_c"/>
    <property type="match status" value="1"/>
</dbReference>
<dbReference type="GO" id="GO:0000155">
    <property type="term" value="F:phosphorelay sensor kinase activity"/>
    <property type="evidence" value="ECO:0007669"/>
    <property type="project" value="InterPro"/>
</dbReference>
<dbReference type="Pfam" id="PF06580">
    <property type="entry name" value="His_kinase"/>
    <property type="match status" value="1"/>
</dbReference>
<evidence type="ECO:0000256" key="1">
    <source>
        <dbReference type="ARBA" id="ARBA00000085"/>
    </source>
</evidence>
<keyword evidence="11" id="KW-1185">Reference proteome</keyword>
<sequence length="582" mass="66491">MKKRTEARMRKPKISLQYSQKIALIIFLFTLIPLLALGSFYLVKTWNTKVAEIIDSNKTQLGIGVNAIHDLFKENTNKIVYVMSNTRLNGVLSTRHEEEIETVWTNYNVMNDVFSALEMGSSQKSVLVYSFNKLVYEGEYIRSGERLDGNLKTEILDAKENSVIWKYRKDSDGSRAKSEDLILYKKIMSIDNPLAIVEVRIPIANITAPLQFALPQEGFILYVTDDGADPANRIVVNSNQLKSEKISAVSEQYFKNNQSNGYYTIDLEFKENGHRVLLFLPKREVLANMKSFVIQAFIIILFLLIIIILVVKMVSKMITKRLSRLLKEMDVEGLINGEQLLPVDISGNDEFAKIASRFNKLILRITEYYRTLTEYEVEKKTLEMDLLQACINPHFLYNTLSALKWAYPDKKLGLVIDSMVKYYRIVLSKGDKIFTISREIDGLHEYMTIQKFAYKAEFTFTFEIDETVRDFLIVKNLLQPIVENALLHGINGMKSKGFIAIKGRLVDENIVFEISDNGLGMEEDKSRNILIGNLTNSYSGYGMKNVQKRIETYYGKGFGLSIASEINQGTTITVTIPAEKIL</sequence>
<evidence type="ECO:0000256" key="6">
    <source>
        <dbReference type="ARBA" id="ARBA00022840"/>
    </source>
</evidence>
<keyword evidence="3" id="KW-0808">Transferase</keyword>
<dbReference type="InterPro" id="IPR004358">
    <property type="entry name" value="Sig_transdc_His_kin-like_C"/>
</dbReference>
<dbReference type="EC" id="2.7.13.3" evidence="2"/>
<dbReference type="KEGG" id="ppsc:EHS13_27615"/>
<dbReference type="RefSeq" id="WP_155703491.1">
    <property type="nucleotide sequence ID" value="NZ_CP034235.1"/>
</dbReference>
<organism evidence="10 11">
    <name type="scientific">Paenibacillus psychroresistens</name>
    <dbReference type="NCBI Taxonomy" id="1778678"/>
    <lineage>
        <taxon>Bacteria</taxon>
        <taxon>Bacillati</taxon>
        <taxon>Bacillota</taxon>
        <taxon>Bacilli</taxon>
        <taxon>Bacillales</taxon>
        <taxon>Paenibacillaceae</taxon>
        <taxon>Paenibacillus</taxon>
    </lineage>
</organism>
<evidence type="ECO:0000256" key="7">
    <source>
        <dbReference type="ARBA" id="ARBA00023012"/>
    </source>
</evidence>
<dbReference type="PROSITE" id="PS50109">
    <property type="entry name" value="HIS_KIN"/>
    <property type="match status" value="1"/>
</dbReference>
<dbReference type="SMART" id="SM00387">
    <property type="entry name" value="HATPase_c"/>
    <property type="match status" value="1"/>
</dbReference>
<evidence type="ECO:0000256" key="2">
    <source>
        <dbReference type="ARBA" id="ARBA00012438"/>
    </source>
</evidence>
<name>A0A6B8RSV0_9BACL</name>
<keyword evidence="8" id="KW-1133">Transmembrane helix</keyword>
<keyword evidence="8" id="KW-0812">Transmembrane</keyword>
<dbReference type="InterPro" id="IPR050640">
    <property type="entry name" value="Bact_2-comp_sensor_kinase"/>
</dbReference>
<evidence type="ECO:0000256" key="5">
    <source>
        <dbReference type="ARBA" id="ARBA00022777"/>
    </source>
</evidence>
<keyword evidence="6" id="KW-0067">ATP-binding</keyword>
<evidence type="ECO:0000313" key="10">
    <source>
        <dbReference type="EMBL" id="QGQ98386.1"/>
    </source>
</evidence>
<dbReference type="InterPro" id="IPR005467">
    <property type="entry name" value="His_kinase_dom"/>
</dbReference>
<dbReference type="InterPro" id="IPR010559">
    <property type="entry name" value="Sig_transdc_His_kin_internal"/>
</dbReference>
<reference evidence="11" key="1">
    <citation type="submission" date="2018-11" db="EMBL/GenBank/DDBJ databases">
        <title>Complete genome sequence of Paenibacillus sp. ML311-T8.</title>
        <authorList>
            <person name="Nam Y.-D."/>
            <person name="Kang J."/>
            <person name="Chung W.-H."/>
            <person name="Park Y.S."/>
        </authorList>
    </citation>
    <scope>NUCLEOTIDE SEQUENCE [LARGE SCALE GENOMIC DNA]</scope>
    <source>
        <strain evidence="11">ML311-T8</strain>
    </source>
</reference>
<keyword evidence="8" id="KW-0472">Membrane</keyword>
<dbReference type="InterPro" id="IPR036890">
    <property type="entry name" value="HATPase_C_sf"/>
</dbReference>
<feature type="domain" description="Histidine kinase" evidence="9">
    <location>
        <begin position="474"/>
        <end position="580"/>
    </location>
</feature>
<comment type="catalytic activity">
    <reaction evidence="1">
        <text>ATP + protein L-histidine = ADP + protein N-phospho-L-histidine.</text>
        <dbReference type="EC" id="2.7.13.3"/>
    </reaction>
</comment>
<dbReference type="InterPro" id="IPR003594">
    <property type="entry name" value="HATPase_dom"/>
</dbReference>
<feature type="transmembrane region" description="Helical" evidence="8">
    <location>
        <begin position="21"/>
        <end position="43"/>
    </location>
</feature>
<dbReference type="Proteomes" id="UP000426246">
    <property type="component" value="Chromosome"/>
</dbReference>
<keyword evidence="7" id="KW-0902">Two-component regulatory system</keyword>
<dbReference type="GO" id="GO:0016020">
    <property type="term" value="C:membrane"/>
    <property type="evidence" value="ECO:0007669"/>
    <property type="project" value="InterPro"/>
</dbReference>
<evidence type="ECO:0000259" key="9">
    <source>
        <dbReference type="PROSITE" id="PS50109"/>
    </source>
</evidence>
<protein>
    <recommendedName>
        <fullName evidence="2">histidine kinase</fullName>
        <ecNumber evidence="2">2.7.13.3</ecNumber>
    </recommendedName>
</protein>
<dbReference type="PANTHER" id="PTHR34220:SF7">
    <property type="entry name" value="SENSOR HISTIDINE KINASE YPDA"/>
    <property type="match status" value="1"/>
</dbReference>
<evidence type="ECO:0000256" key="4">
    <source>
        <dbReference type="ARBA" id="ARBA00022741"/>
    </source>
</evidence>
<dbReference type="AlphaFoldDB" id="A0A6B8RSV0"/>
<dbReference type="EMBL" id="CP034235">
    <property type="protein sequence ID" value="QGQ98386.1"/>
    <property type="molecule type" value="Genomic_DNA"/>
</dbReference>
<dbReference type="GO" id="GO:0005524">
    <property type="term" value="F:ATP binding"/>
    <property type="evidence" value="ECO:0007669"/>
    <property type="project" value="UniProtKB-KW"/>
</dbReference>
<dbReference type="SUPFAM" id="SSF55874">
    <property type="entry name" value="ATPase domain of HSP90 chaperone/DNA topoisomerase II/histidine kinase"/>
    <property type="match status" value="1"/>
</dbReference>
<evidence type="ECO:0000256" key="3">
    <source>
        <dbReference type="ARBA" id="ARBA00022679"/>
    </source>
</evidence>
<dbReference type="Gene3D" id="3.30.565.10">
    <property type="entry name" value="Histidine kinase-like ATPase, C-terminal domain"/>
    <property type="match status" value="1"/>
</dbReference>
<evidence type="ECO:0000313" key="11">
    <source>
        <dbReference type="Proteomes" id="UP000426246"/>
    </source>
</evidence>
<accession>A0A6B8RSV0</accession>
<keyword evidence="5" id="KW-0418">Kinase</keyword>
<dbReference type="PANTHER" id="PTHR34220">
    <property type="entry name" value="SENSOR HISTIDINE KINASE YPDA"/>
    <property type="match status" value="1"/>
</dbReference>
<feature type="transmembrane region" description="Helical" evidence="8">
    <location>
        <begin position="292"/>
        <end position="314"/>
    </location>
</feature>
<keyword evidence="4" id="KW-0547">Nucleotide-binding</keyword>
<evidence type="ECO:0000256" key="8">
    <source>
        <dbReference type="SAM" id="Phobius"/>
    </source>
</evidence>
<gene>
    <name evidence="10" type="ORF">EHS13_27615</name>
</gene>
<dbReference type="PRINTS" id="PR00344">
    <property type="entry name" value="BCTRLSENSOR"/>
</dbReference>
<dbReference type="Gene3D" id="6.10.340.10">
    <property type="match status" value="1"/>
</dbReference>
<proteinExistence type="predicted"/>